<gene>
    <name evidence="2" type="ORF">NDU88_006748</name>
</gene>
<dbReference type="Proteomes" id="UP001066276">
    <property type="component" value="Chromosome 3_2"/>
</dbReference>
<proteinExistence type="predicted"/>
<evidence type="ECO:0000313" key="3">
    <source>
        <dbReference type="Proteomes" id="UP001066276"/>
    </source>
</evidence>
<dbReference type="EMBL" id="JANPWB010000006">
    <property type="protein sequence ID" value="KAJ1181542.1"/>
    <property type="molecule type" value="Genomic_DNA"/>
</dbReference>
<name>A0AAV7TY03_PLEWA</name>
<evidence type="ECO:0000313" key="2">
    <source>
        <dbReference type="EMBL" id="KAJ1181542.1"/>
    </source>
</evidence>
<feature type="non-terminal residue" evidence="2">
    <location>
        <position position="1"/>
    </location>
</feature>
<feature type="non-terminal residue" evidence="2">
    <location>
        <position position="66"/>
    </location>
</feature>
<accession>A0AAV7TY03</accession>
<organism evidence="2 3">
    <name type="scientific">Pleurodeles waltl</name>
    <name type="common">Iberian ribbed newt</name>
    <dbReference type="NCBI Taxonomy" id="8319"/>
    <lineage>
        <taxon>Eukaryota</taxon>
        <taxon>Metazoa</taxon>
        <taxon>Chordata</taxon>
        <taxon>Craniata</taxon>
        <taxon>Vertebrata</taxon>
        <taxon>Euteleostomi</taxon>
        <taxon>Amphibia</taxon>
        <taxon>Batrachia</taxon>
        <taxon>Caudata</taxon>
        <taxon>Salamandroidea</taxon>
        <taxon>Salamandridae</taxon>
        <taxon>Pleurodelinae</taxon>
        <taxon>Pleurodeles</taxon>
    </lineage>
</organism>
<protein>
    <submittedName>
        <fullName evidence="2">Uncharacterized protein</fullName>
    </submittedName>
</protein>
<comment type="caution">
    <text evidence="2">The sequence shown here is derived from an EMBL/GenBank/DDBJ whole genome shotgun (WGS) entry which is preliminary data.</text>
</comment>
<reference evidence="2" key="1">
    <citation type="journal article" date="2022" name="bioRxiv">
        <title>Sequencing and chromosome-scale assembly of the giantPleurodeles waltlgenome.</title>
        <authorList>
            <person name="Brown T."/>
            <person name="Elewa A."/>
            <person name="Iarovenko S."/>
            <person name="Subramanian E."/>
            <person name="Araus A.J."/>
            <person name="Petzold A."/>
            <person name="Susuki M."/>
            <person name="Suzuki K.-i.T."/>
            <person name="Hayashi T."/>
            <person name="Toyoda A."/>
            <person name="Oliveira C."/>
            <person name="Osipova E."/>
            <person name="Leigh N.D."/>
            <person name="Simon A."/>
            <person name="Yun M.H."/>
        </authorList>
    </citation>
    <scope>NUCLEOTIDE SEQUENCE</scope>
    <source>
        <strain evidence="2">20211129_DDA</strain>
        <tissue evidence="2">Liver</tissue>
    </source>
</reference>
<dbReference type="AlphaFoldDB" id="A0AAV7TY03"/>
<sequence>FTLYILSGLKGKRTIKHSSLPSLHIKFAIRKNTQNNTRKRGHRVGNGRGPGPSPPPMIETCGWRKC</sequence>
<feature type="region of interest" description="Disordered" evidence="1">
    <location>
        <begin position="33"/>
        <end position="56"/>
    </location>
</feature>
<keyword evidence="3" id="KW-1185">Reference proteome</keyword>
<evidence type="ECO:0000256" key="1">
    <source>
        <dbReference type="SAM" id="MobiDB-lite"/>
    </source>
</evidence>